<protein>
    <submittedName>
        <fullName evidence="1">Uncharacterized protein</fullName>
    </submittedName>
</protein>
<dbReference type="Proteomes" id="UP000078046">
    <property type="component" value="Unassembled WGS sequence"/>
</dbReference>
<keyword evidence="2" id="KW-1185">Reference proteome</keyword>
<dbReference type="OrthoDB" id="1101576at2759"/>
<accession>A0A177BDG6</accession>
<dbReference type="AlphaFoldDB" id="A0A177BDG6"/>
<evidence type="ECO:0000313" key="2">
    <source>
        <dbReference type="Proteomes" id="UP000078046"/>
    </source>
</evidence>
<organism evidence="1 2">
    <name type="scientific">Intoshia linei</name>
    <dbReference type="NCBI Taxonomy" id="1819745"/>
    <lineage>
        <taxon>Eukaryota</taxon>
        <taxon>Metazoa</taxon>
        <taxon>Spiralia</taxon>
        <taxon>Lophotrochozoa</taxon>
        <taxon>Mesozoa</taxon>
        <taxon>Orthonectida</taxon>
        <taxon>Rhopaluridae</taxon>
        <taxon>Intoshia</taxon>
    </lineage>
</organism>
<gene>
    <name evidence="1" type="ORF">A3Q56_00644</name>
</gene>
<dbReference type="EMBL" id="LWCA01000039">
    <property type="protein sequence ID" value="OAF71584.1"/>
    <property type="molecule type" value="Genomic_DNA"/>
</dbReference>
<reference evidence="1 2" key="1">
    <citation type="submission" date="2016-04" db="EMBL/GenBank/DDBJ databases">
        <title>The genome of Intoshia linei affirms orthonectids as highly simplified spiralians.</title>
        <authorList>
            <person name="Mikhailov K.V."/>
            <person name="Slusarev G.S."/>
            <person name="Nikitin M.A."/>
            <person name="Logacheva M.D."/>
            <person name="Penin A."/>
            <person name="Aleoshin V."/>
            <person name="Panchin Y.V."/>
        </authorList>
    </citation>
    <scope>NUCLEOTIDE SEQUENCE [LARGE SCALE GENOMIC DNA]</scope>
    <source>
        <strain evidence="1">Intl2013</strain>
        <tissue evidence="1">Whole animal</tissue>
    </source>
</reference>
<comment type="caution">
    <text evidence="1">The sequence shown here is derived from an EMBL/GenBank/DDBJ whole genome shotgun (WGS) entry which is preliminary data.</text>
</comment>
<proteinExistence type="predicted"/>
<name>A0A177BDG6_9BILA</name>
<sequence length="99" mass="11582">MNVILAYEKLNAFKDKISLWEDNIRHENVSRFSSLDETMKESKLFNKIVKLAVLTHLSSLSISFENFLPGGNLKTCDFWIRDPFLFKLNHLTDDTLMED</sequence>
<evidence type="ECO:0000313" key="1">
    <source>
        <dbReference type="EMBL" id="OAF71584.1"/>
    </source>
</evidence>